<evidence type="ECO:0000256" key="4">
    <source>
        <dbReference type="RuleBase" id="RU003903"/>
    </source>
</evidence>
<dbReference type="InterPro" id="IPR028939">
    <property type="entry name" value="P5C_Rdtase_cat_N"/>
</dbReference>
<dbReference type="NCBIfam" id="TIGR00112">
    <property type="entry name" value="proC"/>
    <property type="match status" value="1"/>
</dbReference>
<dbReference type="PANTHER" id="PTHR11645:SF49">
    <property type="entry name" value="PYRROLINE-5-CARBOXYLATE REDUCTASE 1"/>
    <property type="match status" value="1"/>
</dbReference>
<dbReference type="InterPro" id="IPR029036">
    <property type="entry name" value="P5CR_dimer"/>
</dbReference>
<dbReference type="PANTHER" id="PTHR11645">
    <property type="entry name" value="PYRROLINE-5-CARBOXYLATE REDUCTASE"/>
    <property type="match status" value="1"/>
</dbReference>
<dbReference type="EC" id="1.5.1.2" evidence="2 3"/>
<proteinExistence type="inferred from homology"/>
<keyword evidence="2 4" id="KW-0560">Oxidoreductase</keyword>
<keyword evidence="2 4" id="KW-0028">Amino-acid biosynthesis</keyword>
<dbReference type="SUPFAM" id="SSF51735">
    <property type="entry name" value="NAD(P)-binding Rossmann-fold domains"/>
    <property type="match status" value="1"/>
</dbReference>
<evidence type="ECO:0000256" key="2">
    <source>
        <dbReference type="HAMAP-Rule" id="MF_01925"/>
    </source>
</evidence>
<feature type="domain" description="Pyrroline-5-carboxylate reductase catalytic N-terminal" evidence="5">
    <location>
        <begin position="5"/>
        <end position="98"/>
    </location>
</feature>
<protein>
    <recommendedName>
        <fullName evidence="2 3">Pyrroline-5-carboxylate reductase</fullName>
        <shortName evidence="2">P5C reductase</shortName>
        <shortName evidence="2">P5CR</shortName>
        <ecNumber evidence="2 3">1.5.1.2</ecNumber>
    </recommendedName>
    <alternativeName>
        <fullName evidence="2">PCA reductase</fullName>
    </alternativeName>
</protein>
<dbReference type="Gene3D" id="3.40.50.720">
    <property type="entry name" value="NAD(P)-binding Rossmann-like Domain"/>
    <property type="match status" value="1"/>
</dbReference>
<comment type="catalytic activity">
    <reaction evidence="2">
        <text>L-proline + NAD(+) = (S)-1-pyrroline-5-carboxylate + NADH + 2 H(+)</text>
        <dbReference type="Rhea" id="RHEA:14105"/>
        <dbReference type="ChEBI" id="CHEBI:15378"/>
        <dbReference type="ChEBI" id="CHEBI:17388"/>
        <dbReference type="ChEBI" id="CHEBI:57540"/>
        <dbReference type="ChEBI" id="CHEBI:57945"/>
        <dbReference type="ChEBI" id="CHEBI:60039"/>
        <dbReference type="EC" id="1.5.1.2"/>
    </reaction>
</comment>
<feature type="domain" description="Pyrroline-5-carboxylate reductase dimerisation" evidence="6">
    <location>
        <begin position="161"/>
        <end position="265"/>
    </location>
</feature>
<comment type="caution">
    <text evidence="7">The sequence shown here is derived from an EMBL/GenBank/DDBJ whole genome shotgun (WGS) entry which is preliminary data.</text>
</comment>
<keyword evidence="2 4" id="KW-0641">Proline biosynthesis</keyword>
<keyword evidence="8" id="KW-1185">Reference proteome</keyword>
<dbReference type="EMBL" id="JBHUMF010000005">
    <property type="protein sequence ID" value="MFD2679599.1"/>
    <property type="molecule type" value="Genomic_DNA"/>
</dbReference>
<evidence type="ECO:0000259" key="6">
    <source>
        <dbReference type="Pfam" id="PF14748"/>
    </source>
</evidence>
<dbReference type="Gene3D" id="1.10.3730.10">
    <property type="entry name" value="ProC C-terminal domain-like"/>
    <property type="match status" value="1"/>
</dbReference>
<dbReference type="GO" id="GO:0004735">
    <property type="term" value="F:pyrroline-5-carboxylate reductase activity"/>
    <property type="evidence" value="ECO:0007669"/>
    <property type="project" value="UniProtKB-EC"/>
</dbReference>
<dbReference type="Pfam" id="PF14748">
    <property type="entry name" value="P5CR_dimer"/>
    <property type="match status" value="1"/>
</dbReference>
<dbReference type="InterPro" id="IPR053790">
    <property type="entry name" value="P5CR-like_CS"/>
</dbReference>
<gene>
    <name evidence="2 7" type="primary">proC</name>
    <name evidence="7" type="ORF">ACFSUL_02420</name>
</gene>
<sequence length="278" mass="30134">MKTLFFGAGSMASSIISGALASNFLKKEEITVTNRSNQQKLHELTNKLGVSSSYDTKALLQDCDVIILAVKPKDCLDVLSKIKGFISPQCFIISVLAGISLATIEEALNWKGSLARAMPNTSASVGKSATAISFNNVATDQEREWTLGLFNSIGITSITEENQLDLITALSGSGPAYIYYVAEILESAAVDIGLNKKLAKEFIIQTIVGAGEMLKHTGLEAEELRKDVTSQGGTTEAGIKALQQHEVEQAFYDCIESAKNRSEELREEIGRIMQKQSY</sequence>
<keyword evidence="2" id="KW-0963">Cytoplasm</keyword>
<name>A0ABW5RNP2_9BACI</name>
<dbReference type="HAMAP" id="MF_01925">
    <property type="entry name" value="P5C_reductase"/>
    <property type="match status" value="1"/>
</dbReference>
<comment type="pathway">
    <text evidence="2 4">Amino-acid biosynthesis; L-proline biosynthesis; L-proline from L-glutamate 5-semialdehyde: step 1/1.</text>
</comment>
<evidence type="ECO:0000313" key="8">
    <source>
        <dbReference type="Proteomes" id="UP001597506"/>
    </source>
</evidence>
<dbReference type="PROSITE" id="PS00521">
    <property type="entry name" value="P5CR"/>
    <property type="match status" value="1"/>
</dbReference>
<comment type="subcellular location">
    <subcellularLocation>
        <location evidence="2">Cytoplasm</location>
    </subcellularLocation>
</comment>
<accession>A0ABW5RNP2</accession>
<dbReference type="InterPro" id="IPR000304">
    <property type="entry name" value="Pyrroline-COOH_reductase"/>
</dbReference>
<evidence type="ECO:0000256" key="1">
    <source>
        <dbReference type="ARBA" id="ARBA00005525"/>
    </source>
</evidence>
<dbReference type="RefSeq" id="WP_377932368.1">
    <property type="nucleotide sequence ID" value="NZ_JBHUMF010000005.1"/>
</dbReference>
<evidence type="ECO:0000313" key="7">
    <source>
        <dbReference type="EMBL" id="MFD2679599.1"/>
    </source>
</evidence>
<dbReference type="InterPro" id="IPR008927">
    <property type="entry name" value="6-PGluconate_DH-like_C_sf"/>
</dbReference>
<dbReference type="SUPFAM" id="SSF48179">
    <property type="entry name" value="6-phosphogluconate dehydrogenase C-terminal domain-like"/>
    <property type="match status" value="1"/>
</dbReference>
<reference evidence="8" key="1">
    <citation type="journal article" date="2019" name="Int. J. Syst. Evol. Microbiol.">
        <title>The Global Catalogue of Microorganisms (GCM) 10K type strain sequencing project: providing services to taxonomists for standard genome sequencing and annotation.</title>
        <authorList>
            <consortium name="The Broad Institute Genomics Platform"/>
            <consortium name="The Broad Institute Genome Sequencing Center for Infectious Disease"/>
            <person name="Wu L."/>
            <person name="Ma J."/>
        </authorList>
    </citation>
    <scope>NUCLEOTIDE SEQUENCE [LARGE SCALE GENOMIC DNA]</scope>
    <source>
        <strain evidence="8">KCTC 3913</strain>
    </source>
</reference>
<dbReference type="Proteomes" id="UP001597506">
    <property type="component" value="Unassembled WGS sequence"/>
</dbReference>
<evidence type="ECO:0000259" key="5">
    <source>
        <dbReference type="Pfam" id="PF03807"/>
    </source>
</evidence>
<dbReference type="Pfam" id="PF03807">
    <property type="entry name" value="F420_oxidored"/>
    <property type="match status" value="1"/>
</dbReference>
<evidence type="ECO:0000256" key="3">
    <source>
        <dbReference type="NCBIfam" id="TIGR00112"/>
    </source>
</evidence>
<comment type="function">
    <text evidence="2">Catalyzes the reduction of 1-pyrroline-5-carboxylate (PCA) to L-proline.</text>
</comment>
<organism evidence="7 8">
    <name type="scientific">Bacillus seohaeanensis</name>
    <dbReference type="NCBI Taxonomy" id="284580"/>
    <lineage>
        <taxon>Bacteria</taxon>
        <taxon>Bacillati</taxon>
        <taxon>Bacillota</taxon>
        <taxon>Bacilli</taxon>
        <taxon>Bacillales</taxon>
        <taxon>Bacillaceae</taxon>
        <taxon>Bacillus</taxon>
    </lineage>
</organism>
<comment type="similarity">
    <text evidence="1 2 4">Belongs to the pyrroline-5-carboxylate reductase family.</text>
</comment>
<comment type="catalytic activity">
    <reaction evidence="2 4">
        <text>L-proline + NADP(+) = (S)-1-pyrroline-5-carboxylate + NADPH + 2 H(+)</text>
        <dbReference type="Rhea" id="RHEA:14109"/>
        <dbReference type="ChEBI" id="CHEBI:15378"/>
        <dbReference type="ChEBI" id="CHEBI:17388"/>
        <dbReference type="ChEBI" id="CHEBI:57783"/>
        <dbReference type="ChEBI" id="CHEBI:58349"/>
        <dbReference type="ChEBI" id="CHEBI:60039"/>
        <dbReference type="EC" id="1.5.1.2"/>
    </reaction>
</comment>
<dbReference type="PIRSF" id="PIRSF000193">
    <property type="entry name" value="Pyrrol-5-carb_rd"/>
    <property type="match status" value="1"/>
</dbReference>
<dbReference type="InterPro" id="IPR036291">
    <property type="entry name" value="NAD(P)-bd_dom_sf"/>
</dbReference>
<keyword evidence="2 4" id="KW-0521">NADP</keyword>